<dbReference type="InterPro" id="IPR036390">
    <property type="entry name" value="WH_DNA-bd_sf"/>
</dbReference>
<evidence type="ECO:0000313" key="7">
    <source>
        <dbReference type="Proteomes" id="UP000253782"/>
    </source>
</evidence>
<reference evidence="6 7" key="1">
    <citation type="submission" date="2018-07" db="EMBL/GenBank/DDBJ databases">
        <title>Dyella tabacisoli L4-6T, whole genome shotgun sequence.</title>
        <authorList>
            <person name="Zhou X.-K."/>
            <person name="Li W.-J."/>
            <person name="Duan Y.-Q."/>
        </authorList>
    </citation>
    <scope>NUCLEOTIDE SEQUENCE [LARGE SCALE GENOMIC DNA]</scope>
    <source>
        <strain evidence="6 7">L4-6</strain>
    </source>
</reference>
<evidence type="ECO:0000256" key="2">
    <source>
        <dbReference type="ARBA" id="ARBA00023015"/>
    </source>
</evidence>
<feature type="domain" description="HTH lysR-type" evidence="5">
    <location>
        <begin position="6"/>
        <end position="63"/>
    </location>
</feature>
<dbReference type="EMBL" id="QQAH01000009">
    <property type="protein sequence ID" value="RDD81483.1"/>
    <property type="molecule type" value="Genomic_DNA"/>
</dbReference>
<name>A0A369UMB2_9GAMM</name>
<dbReference type="Proteomes" id="UP000253782">
    <property type="component" value="Unassembled WGS sequence"/>
</dbReference>
<dbReference type="SUPFAM" id="SSF53850">
    <property type="entry name" value="Periplasmic binding protein-like II"/>
    <property type="match status" value="1"/>
</dbReference>
<dbReference type="PROSITE" id="PS50931">
    <property type="entry name" value="HTH_LYSR"/>
    <property type="match status" value="1"/>
</dbReference>
<keyword evidence="7" id="KW-1185">Reference proteome</keyword>
<dbReference type="Pfam" id="PF03466">
    <property type="entry name" value="LysR_substrate"/>
    <property type="match status" value="1"/>
</dbReference>
<accession>A0A369UMB2</accession>
<comment type="similarity">
    <text evidence="1">Belongs to the LysR transcriptional regulatory family.</text>
</comment>
<protein>
    <submittedName>
        <fullName evidence="6">LysR family transcriptional regulator</fullName>
    </submittedName>
</protein>
<evidence type="ECO:0000256" key="4">
    <source>
        <dbReference type="ARBA" id="ARBA00023163"/>
    </source>
</evidence>
<dbReference type="InterPro" id="IPR000847">
    <property type="entry name" value="LysR_HTH_N"/>
</dbReference>
<evidence type="ECO:0000256" key="3">
    <source>
        <dbReference type="ARBA" id="ARBA00023125"/>
    </source>
</evidence>
<dbReference type="RefSeq" id="WP_114845354.1">
    <property type="nucleotide sequence ID" value="NZ_JBHSPE010000005.1"/>
</dbReference>
<dbReference type="GO" id="GO:0043565">
    <property type="term" value="F:sequence-specific DNA binding"/>
    <property type="evidence" value="ECO:0007669"/>
    <property type="project" value="TreeGrafter"/>
</dbReference>
<dbReference type="GO" id="GO:0003700">
    <property type="term" value="F:DNA-binding transcription factor activity"/>
    <property type="evidence" value="ECO:0007669"/>
    <property type="project" value="InterPro"/>
</dbReference>
<dbReference type="SUPFAM" id="SSF46785">
    <property type="entry name" value="Winged helix' DNA-binding domain"/>
    <property type="match status" value="1"/>
</dbReference>
<keyword evidence="4" id="KW-0804">Transcription</keyword>
<evidence type="ECO:0000256" key="1">
    <source>
        <dbReference type="ARBA" id="ARBA00009437"/>
    </source>
</evidence>
<dbReference type="Pfam" id="PF00126">
    <property type="entry name" value="HTH_1"/>
    <property type="match status" value="1"/>
</dbReference>
<evidence type="ECO:0000313" key="6">
    <source>
        <dbReference type="EMBL" id="RDD81483.1"/>
    </source>
</evidence>
<dbReference type="PANTHER" id="PTHR30537">
    <property type="entry name" value="HTH-TYPE TRANSCRIPTIONAL REGULATOR"/>
    <property type="match status" value="1"/>
</dbReference>
<keyword evidence="2" id="KW-0805">Transcription regulation</keyword>
<evidence type="ECO:0000259" key="5">
    <source>
        <dbReference type="PROSITE" id="PS50931"/>
    </source>
</evidence>
<dbReference type="PANTHER" id="PTHR30537:SF3">
    <property type="entry name" value="TRANSCRIPTIONAL REGULATORY PROTEIN"/>
    <property type="match status" value="1"/>
</dbReference>
<gene>
    <name evidence="6" type="ORF">DVJ77_09870</name>
</gene>
<dbReference type="AlphaFoldDB" id="A0A369UMB2"/>
<dbReference type="Gene3D" id="1.10.10.10">
    <property type="entry name" value="Winged helix-like DNA-binding domain superfamily/Winged helix DNA-binding domain"/>
    <property type="match status" value="1"/>
</dbReference>
<dbReference type="Gene3D" id="3.40.190.290">
    <property type="match status" value="1"/>
</dbReference>
<comment type="caution">
    <text evidence="6">The sequence shown here is derived from an EMBL/GenBank/DDBJ whole genome shotgun (WGS) entry which is preliminary data.</text>
</comment>
<dbReference type="InterPro" id="IPR058163">
    <property type="entry name" value="LysR-type_TF_proteobact-type"/>
</dbReference>
<keyword evidence="3" id="KW-0238">DNA-binding</keyword>
<proteinExistence type="inferred from homology"/>
<organism evidence="6 7">
    <name type="scientific">Dyella tabacisoli</name>
    <dbReference type="NCBI Taxonomy" id="2282381"/>
    <lineage>
        <taxon>Bacteria</taxon>
        <taxon>Pseudomonadati</taxon>
        <taxon>Pseudomonadota</taxon>
        <taxon>Gammaproteobacteria</taxon>
        <taxon>Lysobacterales</taxon>
        <taxon>Rhodanobacteraceae</taxon>
        <taxon>Dyella</taxon>
    </lineage>
</organism>
<dbReference type="OrthoDB" id="570111at2"/>
<dbReference type="InterPro" id="IPR036388">
    <property type="entry name" value="WH-like_DNA-bd_sf"/>
</dbReference>
<dbReference type="GO" id="GO:0006351">
    <property type="term" value="P:DNA-templated transcription"/>
    <property type="evidence" value="ECO:0007669"/>
    <property type="project" value="TreeGrafter"/>
</dbReference>
<sequence>MKSGEWSLDDLQLVRAIAANGNLAGAARDLGIDHSNAFRRLGTVEQRLGVKLFRRSRRGYQATEEGELAAQAAERVLAETDLLSRQLLGRDRHVHGRLRVTAPDTLVGHLAELCAEFTALHPMVHFDLVINNAFLTLQQRDADVAIRPAQLSPQGLSVRKLASVATAVYAPKPARRKEPAERWIGLGDALSHLAAAQWLRNHVDPARIALTVDTLPAALAACEAGLGRALLPCFYADRSRAVSRLGAPLPEVQTQLWFVTHPDLRSSARIRLFRDFVVQWIAHRDVAFSAGL</sequence>
<dbReference type="InterPro" id="IPR005119">
    <property type="entry name" value="LysR_subst-bd"/>
</dbReference>